<keyword evidence="7 8" id="KW-0349">Heme</keyword>
<evidence type="ECO:0000256" key="6">
    <source>
        <dbReference type="ARBA" id="ARBA00023004"/>
    </source>
</evidence>
<dbReference type="GO" id="GO:0005524">
    <property type="term" value="F:ATP binding"/>
    <property type="evidence" value="ECO:0007669"/>
    <property type="project" value="InterPro"/>
</dbReference>
<comment type="subcellular location">
    <subcellularLocation>
        <location evidence="1">Membrane</location>
        <topology evidence="1">Single-pass membrane protein</topology>
    </subcellularLocation>
</comment>
<keyword evidence="8" id="KW-0503">Monooxygenase</keyword>
<dbReference type="InterPro" id="IPR008271">
    <property type="entry name" value="Ser/Thr_kinase_AS"/>
</dbReference>
<dbReference type="InterPro" id="IPR036396">
    <property type="entry name" value="Cyt_P450_sf"/>
</dbReference>
<comment type="cofactor">
    <cofactor evidence="7">
        <name>heme</name>
        <dbReference type="ChEBI" id="CHEBI:30413"/>
    </cofactor>
</comment>
<reference evidence="10 11" key="1">
    <citation type="submission" date="2024-01" db="EMBL/GenBank/DDBJ databases">
        <title>The genomes of 5 underutilized Papilionoideae crops provide insights into root nodulation and disease resistanc.</title>
        <authorList>
            <person name="Jiang F."/>
        </authorList>
    </citation>
    <scope>NUCLEOTIDE SEQUENCE [LARGE SCALE GENOMIC DNA]</scope>
    <source>
        <strain evidence="10">JINMINGXINNONG_FW02</strain>
        <tissue evidence="10">Leaves</tissue>
    </source>
</reference>
<keyword evidence="3" id="KW-0812">Transmembrane</keyword>
<dbReference type="PROSITE" id="PS50011">
    <property type="entry name" value="PROTEIN_KINASE_DOM"/>
    <property type="match status" value="1"/>
</dbReference>
<evidence type="ECO:0000313" key="10">
    <source>
        <dbReference type="EMBL" id="KAK7333727.1"/>
    </source>
</evidence>
<dbReference type="InterPro" id="IPR000719">
    <property type="entry name" value="Prot_kinase_dom"/>
</dbReference>
<evidence type="ECO:0000256" key="1">
    <source>
        <dbReference type="ARBA" id="ARBA00004167"/>
    </source>
</evidence>
<dbReference type="SUPFAM" id="SSF48264">
    <property type="entry name" value="Cytochrome P450"/>
    <property type="match status" value="1"/>
</dbReference>
<evidence type="ECO:0000259" key="9">
    <source>
        <dbReference type="PROSITE" id="PS50011"/>
    </source>
</evidence>
<accession>A0AAN9LG62</accession>
<feature type="binding site" description="axial binding residue" evidence="7">
    <location>
        <position position="151"/>
    </location>
    <ligand>
        <name>heme</name>
        <dbReference type="ChEBI" id="CHEBI:30413"/>
    </ligand>
    <ligandPart>
        <name>Fe</name>
        <dbReference type="ChEBI" id="CHEBI:18248"/>
    </ligandPart>
</feature>
<dbReference type="PRINTS" id="PR00463">
    <property type="entry name" value="EP450I"/>
</dbReference>
<dbReference type="InterPro" id="IPR001128">
    <property type="entry name" value="Cyt_P450"/>
</dbReference>
<keyword evidence="4 7" id="KW-0479">Metal-binding</keyword>
<dbReference type="GO" id="GO:0016705">
    <property type="term" value="F:oxidoreductase activity, acting on paired donors, with incorporation or reduction of molecular oxygen"/>
    <property type="evidence" value="ECO:0007669"/>
    <property type="project" value="InterPro"/>
</dbReference>
<name>A0AAN9LG62_PHACN</name>
<dbReference type="Pfam" id="PF00069">
    <property type="entry name" value="Pkinase"/>
    <property type="match status" value="1"/>
</dbReference>
<evidence type="ECO:0000256" key="7">
    <source>
        <dbReference type="PIRSR" id="PIRSR602401-1"/>
    </source>
</evidence>
<evidence type="ECO:0000256" key="2">
    <source>
        <dbReference type="ARBA" id="ARBA00010617"/>
    </source>
</evidence>
<evidence type="ECO:0000313" key="11">
    <source>
        <dbReference type="Proteomes" id="UP001374584"/>
    </source>
</evidence>
<keyword evidence="8" id="KW-0560">Oxidoreductase</keyword>
<evidence type="ECO:0000256" key="4">
    <source>
        <dbReference type="ARBA" id="ARBA00022723"/>
    </source>
</evidence>
<dbReference type="InterPro" id="IPR002401">
    <property type="entry name" value="Cyt_P450_E_grp-I"/>
</dbReference>
<feature type="domain" description="Protein kinase" evidence="9">
    <location>
        <begin position="47"/>
        <end position="434"/>
    </location>
</feature>
<dbReference type="Gene3D" id="1.10.630.10">
    <property type="entry name" value="Cytochrome P450"/>
    <property type="match status" value="1"/>
</dbReference>
<dbReference type="GO" id="GO:0004497">
    <property type="term" value="F:monooxygenase activity"/>
    <property type="evidence" value="ECO:0007669"/>
    <property type="project" value="UniProtKB-KW"/>
</dbReference>
<dbReference type="GO" id="GO:0016125">
    <property type="term" value="P:sterol metabolic process"/>
    <property type="evidence" value="ECO:0007669"/>
    <property type="project" value="TreeGrafter"/>
</dbReference>
<dbReference type="Pfam" id="PF00067">
    <property type="entry name" value="p450"/>
    <property type="match status" value="1"/>
</dbReference>
<keyword evidence="6 7" id="KW-0408">Iron</keyword>
<dbReference type="EMBL" id="JAYMYR010000011">
    <property type="protein sequence ID" value="KAK7333727.1"/>
    <property type="molecule type" value="Genomic_DNA"/>
</dbReference>
<organism evidence="10 11">
    <name type="scientific">Phaseolus coccineus</name>
    <name type="common">Scarlet runner bean</name>
    <name type="synonym">Phaseolus multiflorus</name>
    <dbReference type="NCBI Taxonomy" id="3886"/>
    <lineage>
        <taxon>Eukaryota</taxon>
        <taxon>Viridiplantae</taxon>
        <taxon>Streptophyta</taxon>
        <taxon>Embryophyta</taxon>
        <taxon>Tracheophyta</taxon>
        <taxon>Spermatophyta</taxon>
        <taxon>Magnoliopsida</taxon>
        <taxon>eudicotyledons</taxon>
        <taxon>Gunneridae</taxon>
        <taxon>Pentapetalae</taxon>
        <taxon>rosids</taxon>
        <taxon>fabids</taxon>
        <taxon>Fabales</taxon>
        <taxon>Fabaceae</taxon>
        <taxon>Papilionoideae</taxon>
        <taxon>50 kb inversion clade</taxon>
        <taxon>NPAAA clade</taxon>
        <taxon>indigoferoid/millettioid clade</taxon>
        <taxon>Phaseoleae</taxon>
        <taxon>Phaseolus</taxon>
    </lineage>
</organism>
<evidence type="ECO:0000256" key="8">
    <source>
        <dbReference type="RuleBase" id="RU000461"/>
    </source>
</evidence>
<dbReference type="Proteomes" id="UP001374584">
    <property type="component" value="Unassembled WGS sequence"/>
</dbReference>
<dbReference type="AlphaFoldDB" id="A0AAN9LG62"/>
<dbReference type="SUPFAM" id="SSF56112">
    <property type="entry name" value="Protein kinase-like (PK-like)"/>
    <property type="match status" value="1"/>
</dbReference>
<evidence type="ECO:0000256" key="3">
    <source>
        <dbReference type="ARBA" id="ARBA00022692"/>
    </source>
</evidence>
<dbReference type="InterPro" id="IPR011009">
    <property type="entry name" value="Kinase-like_dom_sf"/>
</dbReference>
<keyword evidence="5" id="KW-0472">Membrane</keyword>
<keyword evidence="11" id="KW-1185">Reference proteome</keyword>
<dbReference type="PANTHER" id="PTHR24286:SF256">
    <property type="entry name" value="CYTOCHROME P450 FAMILY PROTEIN"/>
    <property type="match status" value="1"/>
</dbReference>
<dbReference type="GO" id="GO:0016020">
    <property type="term" value="C:membrane"/>
    <property type="evidence" value="ECO:0007669"/>
    <property type="project" value="UniProtKB-SubCell"/>
</dbReference>
<dbReference type="PROSITE" id="PS00108">
    <property type="entry name" value="PROTEIN_KINASE_ST"/>
    <property type="match status" value="1"/>
</dbReference>
<dbReference type="InterPro" id="IPR017972">
    <property type="entry name" value="Cyt_P450_CS"/>
</dbReference>
<evidence type="ECO:0000256" key="5">
    <source>
        <dbReference type="ARBA" id="ARBA00022989"/>
    </source>
</evidence>
<sequence>MLLSSSYDGLIVKWIQGIGYSGKVQMNEGSQIKCIVAVEEEIFTSGFDNKDQAGSDTWEEIQKMKYTWRVAQELMRMIPPLFGSFRKALKDSSYQGCDIPKGWQVYWAYGTHMNDDIFENPQKFDPSRFENPTKPIPPYSYLPFGAGIHYCIGNEFARIETLITIHNIVKLFEWSQVNPEEPITRQPMPYPSMGKKPITLLSSEEAKSLQVKLDRIVHFLVLASIQHEDFPMTWDIPLRIAIEVAGALFYLHSAASPPIYHKDIKSTNILLDEKYRAKVADFGTSRMISSDVTHLTTVVQGTVCGAVLLGGGSLSVDLRGAEGSEVEGLGREGDAEVTGRGVNVAGLRKFSGTDKVVPTSSDYGSDHEMGGSYMSCEFNRVPRASYGGKDDLMVVAASNTCAKGNSLIRKVSRVLFSGSDHKPSPNQSSASVVR</sequence>
<dbReference type="PANTHER" id="PTHR24286">
    <property type="entry name" value="CYTOCHROME P450 26"/>
    <property type="match status" value="1"/>
</dbReference>
<dbReference type="GO" id="GO:0005506">
    <property type="term" value="F:iron ion binding"/>
    <property type="evidence" value="ECO:0007669"/>
    <property type="project" value="InterPro"/>
</dbReference>
<dbReference type="Gene3D" id="1.10.510.10">
    <property type="entry name" value="Transferase(Phosphotransferase) domain 1"/>
    <property type="match status" value="1"/>
</dbReference>
<dbReference type="GO" id="GO:0020037">
    <property type="term" value="F:heme binding"/>
    <property type="evidence" value="ECO:0007669"/>
    <property type="project" value="InterPro"/>
</dbReference>
<dbReference type="PROSITE" id="PS00086">
    <property type="entry name" value="CYTOCHROME_P450"/>
    <property type="match status" value="1"/>
</dbReference>
<dbReference type="GO" id="GO:0004672">
    <property type="term" value="F:protein kinase activity"/>
    <property type="evidence" value="ECO:0007669"/>
    <property type="project" value="InterPro"/>
</dbReference>
<comment type="caution">
    <text evidence="10">The sequence shown here is derived from an EMBL/GenBank/DDBJ whole genome shotgun (WGS) entry which is preliminary data.</text>
</comment>
<gene>
    <name evidence="10" type="ORF">VNO80_30504</name>
</gene>
<comment type="similarity">
    <text evidence="2 8">Belongs to the cytochrome P450 family.</text>
</comment>
<keyword evidence="5" id="KW-1133">Transmembrane helix</keyword>
<proteinExistence type="inferred from homology"/>
<protein>
    <recommendedName>
        <fullName evidence="9">Protein kinase domain-containing protein</fullName>
    </recommendedName>
</protein>